<dbReference type="Gene3D" id="3.40.250.10">
    <property type="entry name" value="Rhodanese-like domain"/>
    <property type="match status" value="2"/>
</dbReference>
<evidence type="ECO:0000259" key="3">
    <source>
        <dbReference type="PROSITE" id="PS50206"/>
    </source>
</evidence>
<dbReference type="InterPro" id="IPR001763">
    <property type="entry name" value="Rhodanese-like_dom"/>
</dbReference>
<dbReference type="RefSeq" id="WP_153718197.1">
    <property type="nucleotide sequence ID" value="NZ_WJPP01000001.1"/>
</dbReference>
<keyword evidence="1" id="KW-0677">Repeat</keyword>
<dbReference type="PROSITE" id="PS00683">
    <property type="entry name" value="RHODANESE_2"/>
    <property type="match status" value="1"/>
</dbReference>
<dbReference type="PANTHER" id="PTHR43855">
    <property type="entry name" value="THIOSULFATE SULFURTRANSFERASE"/>
    <property type="match status" value="1"/>
</dbReference>
<dbReference type="InterPro" id="IPR051126">
    <property type="entry name" value="Thiosulfate_sulfurtransferase"/>
</dbReference>
<dbReference type="PROSITE" id="PS00380">
    <property type="entry name" value="RHODANESE_1"/>
    <property type="match status" value="1"/>
</dbReference>
<feature type="domain" description="Rhodanese" evidence="3">
    <location>
        <begin position="35"/>
        <end position="127"/>
    </location>
</feature>
<dbReference type="PROSITE" id="PS50206">
    <property type="entry name" value="RHODANESE_3"/>
    <property type="match status" value="2"/>
</dbReference>
<dbReference type="CDD" id="cd01449">
    <property type="entry name" value="TST_Repeat_2"/>
    <property type="match status" value="1"/>
</dbReference>
<accession>A0A6N7QKW3</accession>
<reference evidence="4 5" key="1">
    <citation type="submission" date="2019-11" db="EMBL/GenBank/DDBJ databases">
        <authorList>
            <person name="Zhang X.Y."/>
        </authorList>
    </citation>
    <scope>NUCLEOTIDE SEQUENCE [LARGE SCALE GENOMIC DNA]</scope>
    <source>
        <strain evidence="4 5">C176</strain>
    </source>
</reference>
<comment type="caution">
    <text evidence="4">The sequence shown here is derived from an EMBL/GenBank/DDBJ whole genome shotgun (WGS) entry which is preliminary data.</text>
</comment>
<evidence type="ECO:0000256" key="2">
    <source>
        <dbReference type="RuleBase" id="RU000507"/>
    </source>
</evidence>
<sequence length="278" mass="30011">MSTQKLPLLVTPQTVHATQDDPSIIRVYVGPLETYTSAHLPGATQIEYEALLREGPPGGLLPSMKQLSAVLGQAGITPAHHVVAYDDSGNGRAARLIWTLDCLGHTGSSLLNGGLPAWVDEGLPVASGSYQLPHPAEPYPATLQNPRVLIDFAELINRLDDDQLQVLDARTAAEHAGADIRAARGGHIPGAINLDWTMLWDPQNACRLKPLEALRHLHESRGIEPDKQVVVHCQTHHRSALSYVVLRALGYPHVSAYAGSWAEWGNHPDAPIASAEQP</sequence>
<dbReference type="GO" id="GO:0004792">
    <property type="term" value="F:thiosulfate-cyanide sulfurtransferase activity"/>
    <property type="evidence" value="ECO:0007669"/>
    <property type="project" value="InterPro"/>
</dbReference>
<dbReference type="Pfam" id="PF00581">
    <property type="entry name" value="Rhodanese"/>
    <property type="match status" value="2"/>
</dbReference>
<dbReference type="Proteomes" id="UP000433788">
    <property type="component" value="Unassembled WGS sequence"/>
</dbReference>
<evidence type="ECO:0000313" key="4">
    <source>
        <dbReference type="EMBL" id="MRH77116.1"/>
    </source>
</evidence>
<dbReference type="PANTHER" id="PTHR43855:SF1">
    <property type="entry name" value="THIOSULFATE SULFURTRANSFERASE"/>
    <property type="match status" value="1"/>
</dbReference>
<keyword evidence="5" id="KW-1185">Reference proteome</keyword>
<dbReference type="InterPro" id="IPR036873">
    <property type="entry name" value="Rhodanese-like_dom_sf"/>
</dbReference>
<dbReference type="SUPFAM" id="SSF52821">
    <property type="entry name" value="Rhodanese/Cell cycle control phosphatase"/>
    <property type="match status" value="2"/>
</dbReference>
<proteinExistence type="predicted"/>
<dbReference type="CDD" id="cd01448">
    <property type="entry name" value="TST_Repeat_1"/>
    <property type="match status" value="1"/>
</dbReference>
<dbReference type="InterPro" id="IPR001307">
    <property type="entry name" value="Thiosulphate_STrfase_CS"/>
</dbReference>
<name>A0A6N7QKW3_9GAMM</name>
<dbReference type="AlphaFoldDB" id="A0A6N7QKW3"/>
<evidence type="ECO:0000313" key="5">
    <source>
        <dbReference type="Proteomes" id="UP000433788"/>
    </source>
</evidence>
<organism evidence="4 5">
    <name type="scientific">Spiribacter salilacus</name>
    <dbReference type="NCBI Taxonomy" id="2664894"/>
    <lineage>
        <taxon>Bacteria</taxon>
        <taxon>Pseudomonadati</taxon>
        <taxon>Pseudomonadota</taxon>
        <taxon>Gammaproteobacteria</taxon>
        <taxon>Chromatiales</taxon>
        <taxon>Ectothiorhodospiraceae</taxon>
        <taxon>Spiribacter</taxon>
    </lineage>
</organism>
<evidence type="ECO:0000256" key="1">
    <source>
        <dbReference type="ARBA" id="ARBA00022737"/>
    </source>
</evidence>
<feature type="domain" description="Rhodanese" evidence="3">
    <location>
        <begin position="160"/>
        <end position="273"/>
    </location>
</feature>
<dbReference type="SMART" id="SM00450">
    <property type="entry name" value="RHOD"/>
    <property type="match status" value="2"/>
</dbReference>
<protein>
    <recommendedName>
        <fullName evidence="2">Sulfurtransferase</fullName>
    </recommendedName>
</protein>
<keyword evidence="2 4" id="KW-0808">Transferase</keyword>
<gene>
    <name evidence="4" type="ORF">GH984_00115</name>
</gene>
<dbReference type="EMBL" id="WJPP01000001">
    <property type="protein sequence ID" value="MRH77116.1"/>
    <property type="molecule type" value="Genomic_DNA"/>
</dbReference>